<evidence type="ECO:0000256" key="2">
    <source>
        <dbReference type="SAM" id="SignalP"/>
    </source>
</evidence>
<name>A0AAP0S564_LIQFO</name>
<dbReference type="Proteomes" id="UP001415857">
    <property type="component" value="Unassembled WGS sequence"/>
</dbReference>
<comment type="caution">
    <text evidence="3">The sequence shown here is derived from an EMBL/GenBank/DDBJ whole genome shotgun (WGS) entry which is preliminary data.</text>
</comment>
<feature type="chain" id="PRO_5042994135" evidence="2">
    <location>
        <begin position="23"/>
        <end position="79"/>
    </location>
</feature>
<organism evidence="3 4">
    <name type="scientific">Liquidambar formosana</name>
    <name type="common">Formosan gum</name>
    <dbReference type="NCBI Taxonomy" id="63359"/>
    <lineage>
        <taxon>Eukaryota</taxon>
        <taxon>Viridiplantae</taxon>
        <taxon>Streptophyta</taxon>
        <taxon>Embryophyta</taxon>
        <taxon>Tracheophyta</taxon>
        <taxon>Spermatophyta</taxon>
        <taxon>Magnoliopsida</taxon>
        <taxon>eudicotyledons</taxon>
        <taxon>Gunneridae</taxon>
        <taxon>Pentapetalae</taxon>
        <taxon>Saxifragales</taxon>
        <taxon>Altingiaceae</taxon>
        <taxon>Liquidambar</taxon>
    </lineage>
</organism>
<proteinExistence type="predicted"/>
<reference evidence="3 4" key="1">
    <citation type="journal article" date="2024" name="Plant J.">
        <title>Genome sequences and population genomics reveal climatic adaptation and genomic divergence between two closely related sweetgum species.</title>
        <authorList>
            <person name="Xu W.Q."/>
            <person name="Ren C.Q."/>
            <person name="Zhang X.Y."/>
            <person name="Comes H.P."/>
            <person name="Liu X.H."/>
            <person name="Li Y.G."/>
            <person name="Kettle C.J."/>
            <person name="Jalonen R."/>
            <person name="Gaisberger H."/>
            <person name="Ma Y.Z."/>
            <person name="Qiu Y.X."/>
        </authorList>
    </citation>
    <scope>NUCLEOTIDE SEQUENCE [LARGE SCALE GENOMIC DNA]</scope>
    <source>
        <strain evidence="3">Hangzhou</strain>
    </source>
</reference>
<evidence type="ECO:0000256" key="1">
    <source>
        <dbReference type="SAM" id="MobiDB-lite"/>
    </source>
</evidence>
<keyword evidence="2" id="KW-0732">Signal</keyword>
<dbReference type="AlphaFoldDB" id="A0AAP0S564"/>
<evidence type="ECO:0000313" key="4">
    <source>
        <dbReference type="Proteomes" id="UP001415857"/>
    </source>
</evidence>
<evidence type="ECO:0000313" key="3">
    <source>
        <dbReference type="EMBL" id="KAK9287986.1"/>
    </source>
</evidence>
<feature type="signal peptide" evidence="2">
    <location>
        <begin position="1"/>
        <end position="22"/>
    </location>
</feature>
<feature type="region of interest" description="Disordered" evidence="1">
    <location>
        <begin position="29"/>
        <end position="79"/>
    </location>
</feature>
<accession>A0AAP0S564</accession>
<sequence length="79" mass="8232">MKTPLVLFLAFMLISVTLQADATRLAGSTVKKTESEVNGDESNDSHGNIKGDSNTEGQRYFGTSTPAGGGTGTKTTPKP</sequence>
<keyword evidence="4" id="KW-1185">Reference proteome</keyword>
<gene>
    <name evidence="3" type="ORF">L1049_016431</name>
</gene>
<protein>
    <submittedName>
        <fullName evidence="3">Uncharacterized protein</fullName>
    </submittedName>
</protein>
<dbReference type="EMBL" id="JBBPBK010000003">
    <property type="protein sequence ID" value="KAK9287986.1"/>
    <property type="molecule type" value="Genomic_DNA"/>
</dbReference>